<dbReference type="STRING" id="690879.TSACC_23119"/>
<dbReference type="InterPro" id="IPR019839">
    <property type="entry name" value="Verru/Chthon_C"/>
</dbReference>
<dbReference type="Pfam" id="PF07963">
    <property type="entry name" value="N_methyl"/>
    <property type="match status" value="1"/>
</dbReference>
<proteinExistence type="predicted"/>
<dbReference type="NCBIfam" id="TIGR02599">
    <property type="entry name" value="Verru_Chthon cassette protein C"/>
    <property type="match status" value="1"/>
</dbReference>
<accession>A0A146GDG3</accession>
<evidence type="ECO:0000256" key="1">
    <source>
        <dbReference type="SAM" id="Phobius"/>
    </source>
</evidence>
<feature type="transmembrane region" description="Helical" evidence="1">
    <location>
        <begin position="12"/>
        <end position="33"/>
    </location>
</feature>
<dbReference type="EMBL" id="BDCO01000002">
    <property type="protein sequence ID" value="GAT34687.1"/>
    <property type="molecule type" value="Genomic_DNA"/>
</dbReference>
<dbReference type="NCBIfam" id="TIGR02532">
    <property type="entry name" value="IV_pilin_GFxxxE"/>
    <property type="match status" value="1"/>
</dbReference>
<evidence type="ECO:0000313" key="3">
    <source>
        <dbReference type="Proteomes" id="UP000076023"/>
    </source>
</evidence>
<dbReference type="AlphaFoldDB" id="A0A146GDG3"/>
<sequence length="339" mass="36700">MSAYLQKHRGFTLVELLVSTAILAIILLVIFSITQQTGRVWKSSQAKIESFQGARAAFESLTRKLGQATLNGYYDYFDASGRTPRDPAYDGQPARYGRQSDLHFISGPGLLTNPSQISHAVFFQAPLGYANSTAWSGLDGALNAVGYYVAYNDDAATGGRPGFVSEALSPLKHRFRLMQFTQSLQDLNIFKTANATGTGWFTGGTAPAGNNASTRPLADNIIALVILPKKSAADDASETSLTTDYTFDSRTPWSGTTQPQQMNQLPPILHVVMVALDEPSAQRVCVGDAAPDLGIPSLFHDPSKLDDDIATLEGTLKSRNLNYQVFQADIGIRGAKWSQ</sequence>
<keyword evidence="3" id="KW-1185">Reference proteome</keyword>
<dbReference type="RefSeq" id="WP_075080299.1">
    <property type="nucleotide sequence ID" value="NZ_BDCO01000002.1"/>
</dbReference>
<comment type="caution">
    <text evidence="2">The sequence shown here is derived from an EMBL/GenBank/DDBJ whole genome shotgun (WGS) entry which is preliminary data.</text>
</comment>
<dbReference type="InterPro" id="IPR012902">
    <property type="entry name" value="N_methyl_site"/>
</dbReference>
<keyword evidence="1" id="KW-0472">Membrane</keyword>
<evidence type="ECO:0000313" key="2">
    <source>
        <dbReference type="EMBL" id="GAT34687.1"/>
    </source>
</evidence>
<gene>
    <name evidence="2" type="ORF">TSACC_23119</name>
</gene>
<name>A0A146GDG3_TERSA</name>
<protein>
    <submittedName>
        <fullName evidence="2">Verru_Chthon cassette protein C</fullName>
    </submittedName>
</protein>
<keyword evidence="1" id="KW-1133">Transmembrane helix</keyword>
<reference evidence="3" key="1">
    <citation type="journal article" date="2017" name="Genome Announc.">
        <title>Draft Genome Sequence of Terrimicrobium sacchariphilum NM-5T, a Facultative Anaerobic Soil Bacterium of the Class Spartobacteria.</title>
        <authorList>
            <person name="Qiu Y.L."/>
            <person name="Tourlousse D.M."/>
            <person name="Matsuura N."/>
            <person name="Ohashi A."/>
            <person name="Sekiguchi Y."/>
        </authorList>
    </citation>
    <scope>NUCLEOTIDE SEQUENCE [LARGE SCALE GENOMIC DNA]</scope>
    <source>
        <strain evidence="3">NM-5</strain>
    </source>
</reference>
<organism evidence="2 3">
    <name type="scientific">Terrimicrobium sacchariphilum</name>
    <dbReference type="NCBI Taxonomy" id="690879"/>
    <lineage>
        <taxon>Bacteria</taxon>
        <taxon>Pseudomonadati</taxon>
        <taxon>Verrucomicrobiota</taxon>
        <taxon>Terrimicrobiia</taxon>
        <taxon>Terrimicrobiales</taxon>
        <taxon>Terrimicrobiaceae</taxon>
        <taxon>Terrimicrobium</taxon>
    </lineage>
</organism>
<dbReference type="OrthoDB" id="180984at2"/>
<dbReference type="PROSITE" id="PS00409">
    <property type="entry name" value="PROKAR_NTER_METHYL"/>
    <property type="match status" value="1"/>
</dbReference>
<dbReference type="InParanoid" id="A0A146GDG3"/>
<keyword evidence="1" id="KW-0812">Transmembrane</keyword>
<dbReference type="Proteomes" id="UP000076023">
    <property type="component" value="Unassembled WGS sequence"/>
</dbReference>